<dbReference type="AlphaFoldDB" id="A0A1T5FPD3"/>
<sequence length="223" mass="24117">MKTYFFILIAMFTSLTVFGQEQTTSESGTSKIIAFTPLSSNISEVNGLAVGIGIDGDFNPKSKKFQTINGLNLDVNPLGFLIFCFYDSSKAQNTMTKAQINGLSLSLAGNLRDVSNNGVGISMYNYGMDMNGAFVSFFANDVEELNGFGVSIFGNHASNGRGLFVGGYNSADDFKGMQIGVYNHMNTGFGIQIGLVNISKSTSGLQLGFWNRNGKRTMPFINF</sequence>
<dbReference type="OrthoDB" id="660602at2"/>
<reference evidence="2 3" key="1">
    <citation type="submission" date="2017-02" db="EMBL/GenBank/DDBJ databases">
        <authorList>
            <person name="Peterson S.W."/>
        </authorList>
    </citation>
    <scope>NUCLEOTIDE SEQUENCE [LARGE SCALE GENOMIC DNA]</scope>
    <source>
        <strain evidence="2 3">DSM 22323</strain>
    </source>
</reference>
<dbReference type="InterPro" id="IPR058093">
    <property type="entry name" value="LA_2272-like"/>
</dbReference>
<evidence type="ECO:0000256" key="1">
    <source>
        <dbReference type="SAM" id="SignalP"/>
    </source>
</evidence>
<dbReference type="RefSeq" id="WP_079667402.1">
    <property type="nucleotide sequence ID" value="NZ_FUYZ01000007.1"/>
</dbReference>
<evidence type="ECO:0008006" key="4">
    <source>
        <dbReference type="Google" id="ProtNLM"/>
    </source>
</evidence>
<dbReference type="Proteomes" id="UP000191112">
    <property type="component" value="Unassembled WGS sequence"/>
</dbReference>
<keyword evidence="3" id="KW-1185">Reference proteome</keyword>
<organism evidence="2 3">
    <name type="scientific">Soonwooa buanensis</name>
    <dbReference type="NCBI Taxonomy" id="619805"/>
    <lineage>
        <taxon>Bacteria</taxon>
        <taxon>Pseudomonadati</taxon>
        <taxon>Bacteroidota</taxon>
        <taxon>Flavobacteriia</taxon>
        <taxon>Flavobacteriales</taxon>
        <taxon>Weeksellaceae</taxon>
        <taxon>Chryseobacterium group</taxon>
        <taxon>Soonwooa</taxon>
    </lineage>
</organism>
<evidence type="ECO:0000313" key="3">
    <source>
        <dbReference type="Proteomes" id="UP000191112"/>
    </source>
</evidence>
<name>A0A1T5FPD3_9FLAO</name>
<dbReference type="EMBL" id="FUYZ01000007">
    <property type="protein sequence ID" value="SKB97991.1"/>
    <property type="molecule type" value="Genomic_DNA"/>
</dbReference>
<dbReference type="NCBIfam" id="NF047436">
    <property type="entry name" value="LA_2272_repeat"/>
    <property type="match status" value="1"/>
</dbReference>
<accession>A0A1T5FPD3</accession>
<feature type="chain" id="PRO_5012979019" description="PhaC PHA synthase" evidence="1">
    <location>
        <begin position="20"/>
        <end position="223"/>
    </location>
</feature>
<gene>
    <name evidence="2" type="ORF">SAMN05660477_02186</name>
</gene>
<dbReference type="STRING" id="619805.SAMN05660477_02186"/>
<feature type="signal peptide" evidence="1">
    <location>
        <begin position="1"/>
        <end position="19"/>
    </location>
</feature>
<keyword evidence="1" id="KW-0732">Signal</keyword>
<protein>
    <recommendedName>
        <fullName evidence="4">PhaC PHA synthase</fullName>
    </recommendedName>
</protein>
<evidence type="ECO:0000313" key="2">
    <source>
        <dbReference type="EMBL" id="SKB97991.1"/>
    </source>
</evidence>
<proteinExistence type="predicted"/>